<dbReference type="PANTHER" id="PTHR40866">
    <property type="entry name" value="BED-TYPE DOMAIN-CONTAINING PROTEIN"/>
    <property type="match status" value="1"/>
</dbReference>
<reference evidence="1" key="1">
    <citation type="submission" date="2013-12" db="EMBL/GenBank/DDBJ databases">
        <title>The Genome Sequence of Aphanomyces astaci APO3.</title>
        <authorList>
            <consortium name="The Broad Institute Genomics Platform"/>
            <person name="Russ C."/>
            <person name="Tyler B."/>
            <person name="van West P."/>
            <person name="Dieguez-Uribeondo J."/>
            <person name="Young S.K."/>
            <person name="Zeng Q."/>
            <person name="Gargeya S."/>
            <person name="Fitzgerald M."/>
            <person name="Abouelleil A."/>
            <person name="Alvarado L."/>
            <person name="Chapman S.B."/>
            <person name="Gainer-Dewar J."/>
            <person name="Goldberg J."/>
            <person name="Griggs A."/>
            <person name="Gujja S."/>
            <person name="Hansen M."/>
            <person name="Howarth C."/>
            <person name="Imamovic A."/>
            <person name="Ireland A."/>
            <person name="Larimer J."/>
            <person name="McCowan C."/>
            <person name="Murphy C."/>
            <person name="Pearson M."/>
            <person name="Poon T.W."/>
            <person name="Priest M."/>
            <person name="Roberts A."/>
            <person name="Saif S."/>
            <person name="Shea T."/>
            <person name="Sykes S."/>
            <person name="Wortman J."/>
            <person name="Nusbaum C."/>
            <person name="Birren B."/>
        </authorList>
    </citation>
    <scope>NUCLEOTIDE SEQUENCE [LARGE SCALE GENOMIC DNA]</scope>
    <source>
        <strain evidence="1">APO3</strain>
    </source>
</reference>
<dbReference type="InterPro" id="IPR012337">
    <property type="entry name" value="RNaseH-like_sf"/>
</dbReference>
<dbReference type="AlphaFoldDB" id="W4H4Y5"/>
<organism evidence="1">
    <name type="scientific">Aphanomyces astaci</name>
    <name type="common">Crayfish plague agent</name>
    <dbReference type="NCBI Taxonomy" id="112090"/>
    <lineage>
        <taxon>Eukaryota</taxon>
        <taxon>Sar</taxon>
        <taxon>Stramenopiles</taxon>
        <taxon>Oomycota</taxon>
        <taxon>Saprolegniomycetes</taxon>
        <taxon>Saprolegniales</taxon>
        <taxon>Verrucalvaceae</taxon>
        <taxon>Aphanomyces</taxon>
    </lineage>
</organism>
<dbReference type="RefSeq" id="XP_009823771.1">
    <property type="nucleotide sequence ID" value="XM_009825469.1"/>
</dbReference>
<name>W4H4Y5_APHAT</name>
<protein>
    <recommendedName>
        <fullName evidence="2">DUF659 domain-containing protein</fullName>
    </recommendedName>
</protein>
<evidence type="ECO:0008006" key="2">
    <source>
        <dbReference type="Google" id="ProtNLM"/>
    </source>
</evidence>
<dbReference type="SUPFAM" id="SSF53098">
    <property type="entry name" value="Ribonuclease H-like"/>
    <property type="match status" value="1"/>
</dbReference>
<dbReference type="VEuPathDB" id="FungiDB:H257_01990"/>
<dbReference type="OrthoDB" id="125057at2759"/>
<dbReference type="GeneID" id="20803986"/>
<dbReference type="EMBL" id="KI913116">
    <property type="protein sequence ID" value="ETV86972.1"/>
    <property type="molecule type" value="Genomic_DNA"/>
</dbReference>
<dbReference type="PANTHER" id="PTHR40866:SF1">
    <property type="entry name" value="BED-TYPE DOMAIN-CONTAINING PROTEIN"/>
    <property type="match status" value="1"/>
</dbReference>
<proteinExistence type="predicted"/>
<evidence type="ECO:0000313" key="1">
    <source>
        <dbReference type="EMBL" id="ETV86972.1"/>
    </source>
</evidence>
<accession>W4H4Y5</accession>
<sequence length="145" mass="16689">MEYLDVILGLYNRTTAVVSFLVAGNCSFNRKMSRDMMVPLVGCASHRLNLAVRKMVSTHFDDVIQKVQTLMVALTNLNNSVAFRRLTAPRVLLPKLQNVTRWSSTYSMLELYFLLLPYLAKMPLLSSDWRQLRLTSFDSKKLLKQ</sequence>
<gene>
    <name evidence="1" type="ORF">H257_01990</name>
</gene>